<sequence>MTPELSIAFEGLATIDAWALSAIGVKALGYAMAFLAVGGALFLAVFPEIPPDTARKVRLVTAAASLAALIDLALRVGIRAARISGMGLEGMIDLRMVQIVWESPLGTAAFVEALGLILVLLVLVRGTVAGAATLVGATLVAVAFTEVGHSLGDNRAFLAALLTLHILTGAFWVGSFYPLFEVAGEPEGHRILYRFGQVAMGTVAILALAGLGFAWIAVGTITGLTQTAYGVTLLAKIVFVAMLLGLAALNKLFFVPALRTGEPGAARLLKRSIAFEAALVLVIFVATATLTSVTTPPMNLD</sequence>
<dbReference type="PANTHER" id="PTHR34820:SF4">
    <property type="entry name" value="INNER MEMBRANE PROTEIN YEBZ"/>
    <property type="match status" value="1"/>
</dbReference>
<dbReference type="AlphaFoldDB" id="A0A0P0ZBR3"/>
<reference evidence="8" key="1">
    <citation type="journal article" date="2015" name="Proc. Natl. Acad. Sci. U.S.A.">
        <title>Bacterial clade with the ribosomal RNA operon on a small plasmid rather than the chromosome.</title>
        <authorList>
            <person name="Anda M."/>
            <person name="Ohtsubo Y."/>
            <person name="Okubo T."/>
            <person name="Sugawara M."/>
            <person name="Nagata Y."/>
            <person name="Tsuda M."/>
            <person name="Minamisawa K."/>
            <person name="Mitsui H."/>
        </authorList>
    </citation>
    <scope>NUCLEOTIDE SEQUENCE</scope>
    <source>
        <strain evidence="8">DSM 15513</strain>
    </source>
</reference>
<feature type="transmembrane region" description="Helical" evidence="6">
    <location>
        <begin position="228"/>
        <end position="253"/>
    </location>
</feature>
<keyword evidence="4 6" id="KW-1133">Transmembrane helix</keyword>
<keyword evidence="2" id="KW-1003">Cell membrane</keyword>
<feature type="transmembrane region" description="Helical" evidence="6">
    <location>
        <begin position="105"/>
        <end position="124"/>
    </location>
</feature>
<feature type="domain" description="Copper resistance protein D" evidence="7">
    <location>
        <begin position="190"/>
        <end position="290"/>
    </location>
</feature>
<comment type="subcellular location">
    <subcellularLocation>
        <location evidence="1">Cell membrane</location>
        <topology evidence="1">Multi-pass membrane protein</topology>
    </subcellularLocation>
</comment>
<proteinExistence type="predicted"/>
<feature type="transmembrane region" description="Helical" evidence="6">
    <location>
        <begin position="59"/>
        <end position="78"/>
    </location>
</feature>
<dbReference type="OrthoDB" id="8478277at2"/>
<evidence type="ECO:0000256" key="1">
    <source>
        <dbReference type="ARBA" id="ARBA00004651"/>
    </source>
</evidence>
<dbReference type="Pfam" id="PF05425">
    <property type="entry name" value="CopD"/>
    <property type="match status" value="1"/>
</dbReference>
<feature type="transmembrane region" description="Helical" evidence="6">
    <location>
        <begin position="27"/>
        <end position="47"/>
    </location>
</feature>
<dbReference type="GO" id="GO:0005886">
    <property type="term" value="C:plasma membrane"/>
    <property type="evidence" value="ECO:0007669"/>
    <property type="project" value="UniProtKB-SubCell"/>
</dbReference>
<dbReference type="PANTHER" id="PTHR34820">
    <property type="entry name" value="INNER MEMBRANE PROTEIN YEBZ"/>
    <property type="match status" value="1"/>
</dbReference>
<keyword evidence="5 6" id="KW-0472">Membrane</keyword>
<accession>A0A0P0ZBR3</accession>
<evidence type="ECO:0000256" key="5">
    <source>
        <dbReference type="ARBA" id="ARBA00023136"/>
    </source>
</evidence>
<dbReference type="GO" id="GO:0006825">
    <property type="term" value="P:copper ion transport"/>
    <property type="evidence" value="ECO:0007669"/>
    <property type="project" value="InterPro"/>
</dbReference>
<keyword evidence="3 6" id="KW-0812">Transmembrane</keyword>
<evidence type="ECO:0000313" key="8">
    <source>
        <dbReference type="EMBL" id="BAT31450.1"/>
    </source>
</evidence>
<protein>
    <submittedName>
        <fullName evidence="8">Putative copper export protein</fullName>
    </submittedName>
</protein>
<dbReference type="InterPro" id="IPR032694">
    <property type="entry name" value="CopC/D"/>
</dbReference>
<evidence type="ECO:0000256" key="3">
    <source>
        <dbReference type="ARBA" id="ARBA00022692"/>
    </source>
</evidence>
<feature type="transmembrane region" description="Helical" evidence="6">
    <location>
        <begin position="131"/>
        <end position="151"/>
    </location>
</feature>
<name>A0A0P0ZBR3_9HYPH</name>
<dbReference type="RefSeq" id="WP_082634723.1">
    <property type="nucleotide sequence ID" value="NZ_BBWO01000005.1"/>
</dbReference>
<feature type="transmembrane region" description="Helical" evidence="6">
    <location>
        <begin position="273"/>
        <end position="293"/>
    </location>
</feature>
<feature type="transmembrane region" description="Helical" evidence="6">
    <location>
        <begin position="192"/>
        <end position="216"/>
    </location>
</feature>
<evidence type="ECO:0000256" key="2">
    <source>
        <dbReference type="ARBA" id="ARBA00022475"/>
    </source>
</evidence>
<feature type="transmembrane region" description="Helical" evidence="6">
    <location>
        <begin position="157"/>
        <end position="180"/>
    </location>
</feature>
<evidence type="ECO:0000259" key="7">
    <source>
        <dbReference type="Pfam" id="PF05425"/>
    </source>
</evidence>
<dbReference type="EMBL" id="LC066397">
    <property type="protein sequence ID" value="BAT31450.1"/>
    <property type="molecule type" value="Genomic_DNA"/>
</dbReference>
<evidence type="ECO:0000256" key="6">
    <source>
        <dbReference type="SAM" id="Phobius"/>
    </source>
</evidence>
<evidence type="ECO:0000256" key="4">
    <source>
        <dbReference type="ARBA" id="ARBA00022989"/>
    </source>
</evidence>
<organism evidence="8">
    <name type="scientific">Fulvimarina pelagi</name>
    <dbReference type="NCBI Taxonomy" id="217511"/>
    <lineage>
        <taxon>Bacteria</taxon>
        <taxon>Pseudomonadati</taxon>
        <taxon>Pseudomonadota</taxon>
        <taxon>Alphaproteobacteria</taxon>
        <taxon>Hyphomicrobiales</taxon>
        <taxon>Aurantimonadaceae</taxon>
        <taxon>Fulvimarina</taxon>
    </lineage>
</organism>
<dbReference type="InterPro" id="IPR008457">
    <property type="entry name" value="Cu-R_CopD_dom"/>
</dbReference>